<evidence type="ECO:0000256" key="1">
    <source>
        <dbReference type="SAM" id="Phobius"/>
    </source>
</evidence>
<accession>A0AAU7DKY1</accession>
<feature type="transmembrane region" description="Helical" evidence="1">
    <location>
        <begin position="88"/>
        <end position="108"/>
    </location>
</feature>
<proteinExistence type="predicted"/>
<protein>
    <submittedName>
        <fullName evidence="3">Acyltransferase</fullName>
        <ecNumber evidence="3">2.3.1.-</ecNumber>
    </submittedName>
</protein>
<keyword evidence="1" id="KW-0472">Membrane</keyword>
<dbReference type="AlphaFoldDB" id="A0AAU7DKY1"/>
<evidence type="ECO:0000259" key="2">
    <source>
        <dbReference type="Pfam" id="PF01757"/>
    </source>
</evidence>
<feature type="transmembrane region" description="Helical" evidence="1">
    <location>
        <begin position="342"/>
        <end position="363"/>
    </location>
</feature>
<dbReference type="InterPro" id="IPR002656">
    <property type="entry name" value="Acyl_transf_3_dom"/>
</dbReference>
<feature type="transmembrane region" description="Helical" evidence="1">
    <location>
        <begin position="252"/>
        <end position="274"/>
    </location>
</feature>
<dbReference type="Pfam" id="PF01757">
    <property type="entry name" value="Acyl_transf_3"/>
    <property type="match status" value="1"/>
</dbReference>
<keyword evidence="3" id="KW-0808">Transferase</keyword>
<gene>
    <name evidence="3" type="ORF">P8935_03040</name>
</gene>
<keyword evidence="3" id="KW-0012">Acyltransferase</keyword>
<name>A0AAU7DKY1_9BACT</name>
<feature type="transmembrane region" description="Helical" evidence="1">
    <location>
        <begin position="180"/>
        <end position="199"/>
    </location>
</feature>
<dbReference type="GO" id="GO:0016747">
    <property type="term" value="F:acyltransferase activity, transferring groups other than amino-acyl groups"/>
    <property type="evidence" value="ECO:0007669"/>
    <property type="project" value="InterPro"/>
</dbReference>
<feature type="transmembrane region" description="Helical" evidence="1">
    <location>
        <begin position="36"/>
        <end position="55"/>
    </location>
</feature>
<keyword evidence="1" id="KW-0812">Transmembrane</keyword>
<feature type="transmembrane region" description="Helical" evidence="1">
    <location>
        <begin position="211"/>
        <end position="232"/>
    </location>
</feature>
<sequence>MEQRTLPMRGFSAVASLRDAARSRFFLIDLDKKDTAILKGLAIVAIVFHNFFHVIGPVRENEFNFDPARFPIFLQTVIHPSMAIQSLFAFYGHFGVQVFIFLSAYGLAKSHWSDANSWSEFMWCRVKKLYPMFGLVVFFWALLAAMHLGPIWVIKDAGPKLLLMLAGVSNILPGLGLPPIGPWWFIPFIIQFYAMWLLLRRLTNKFSWQGLVVLSIVCFLITHLTNPILAHWQINLGENPIGRMRVLCLGIIAARFPIRINVFLAIPAFAIILVGSEYRAVSHLVSLASVTLILWLYTKTRVVLRKVQLLETIGNYSLAIFLVNGIVRVPFVVFAKSPLSQLLLACGSAAVTFAISAFFHYLLEPAPEPVVNTGGLESWATSETADAMAD</sequence>
<organism evidence="3">
    <name type="scientific">Telmatobacter sp. DSM 110680</name>
    <dbReference type="NCBI Taxonomy" id="3036704"/>
    <lineage>
        <taxon>Bacteria</taxon>
        <taxon>Pseudomonadati</taxon>
        <taxon>Acidobacteriota</taxon>
        <taxon>Terriglobia</taxon>
        <taxon>Terriglobales</taxon>
        <taxon>Acidobacteriaceae</taxon>
        <taxon>Telmatobacter</taxon>
    </lineage>
</organism>
<reference evidence="3" key="1">
    <citation type="submission" date="2023-03" db="EMBL/GenBank/DDBJ databases">
        <title>Edaphobacter sp.</title>
        <authorList>
            <person name="Huber K.J."/>
            <person name="Papendorf J."/>
            <person name="Pilke C."/>
            <person name="Bunk B."/>
            <person name="Sproeer C."/>
            <person name="Pester M."/>
        </authorList>
    </citation>
    <scope>NUCLEOTIDE SEQUENCE</scope>
    <source>
        <strain evidence="3">DSM 110680</strain>
    </source>
</reference>
<feature type="transmembrane region" description="Helical" evidence="1">
    <location>
        <begin position="129"/>
        <end position="154"/>
    </location>
</feature>
<dbReference type="RefSeq" id="WP_348263538.1">
    <property type="nucleotide sequence ID" value="NZ_CP121196.1"/>
</dbReference>
<dbReference type="EMBL" id="CP121196">
    <property type="protein sequence ID" value="XBH18314.1"/>
    <property type="molecule type" value="Genomic_DNA"/>
</dbReference>
<feature type="transmembrane region" description="Helical" evidence="1">
    <location>
        <begin position="318"/>
        <end position="335"/>
    </location>
</feature>
<evidence type="ECO:0000313" key="3">
    <source>
        <dbReference type="EMBL" id="XBH18314.1"/>
    </source>
</evidence>
<keyword evidence="1" id="KW-1133">Transmembrane helix</keyword>
<feature type="domain" description="Acyltransferase 3" evidence="2">
    <location>
        <begin position="37"/>
        <end position="359"/>
    </location>
</feature>
<feature type="transmembrane region" description="Helical" evidence="1">
    <location>
        <begin position="281"/>
        <end position="298"/>
    </location>
</feature>
<dbReference type="EC" id="2.3.1.-" evidence="3"/>